<feature type="chain" id="PRO_5043318788" evidence="4">
    <location>
        <begin position="25"/>
        <end position="649"/>
    </location>
</feature>
<dbReference type="InterPro" id="IPR005546">
    <property type="entry name" value="Autotransporte_beta"/>
</dbReference>
<dbReference type="CDD" id="cd01847">
    <property type="entry name" value="Triacylglycerol_lipase_like"/>
    <property type="match status" value="1"/>
</dbReference>
<dbReference type="AlphaFoldDB" id="A0AAW3YVC2"/>
<reference evidence="6" key="1">
    <citation type="submission" date="2020-09" db="EMBL/GenBank/DDBJ databases">
        <authorList>
            <person name="Palma L."/>
            <person name="Caballero P."/>
            <person name="Berry C."/>
            <person name="Del Valle E."/>
        </authorList>
    </citation>
    <scope>NUCLEOTIDE SEQUENCE</scope>
    <source>
        <strain evidence="6">M</strain>
    </source>
</reference>
<feature type="active site" description="Nucleophile" evidence="3">
    <location>
        <position position="34"/>
    </location>
</feature>
<protein>
    <submittedName>
        <fullName evidence="6">Autotransporter domain-containing protein</fullName>
    </submittedName>
</protein>
<dbReference type="PROSITE" id="PS51208">
    <property type="entry name" value="AUTOTRANSPORTER"/>
    <property type="match status" value="1"/>
</dbReference>
<dbReference type="RefSeq" id="WP_323869204.1">
    <property type="nucleotide sequence ID" value="NZ_JACXBF010000318.1"/>
</dbReference>
<dbReference type="PANTHER" id="PTHR45642">
    <property type="entry name" value="GDSL ESTERASE/LIPASE EXL3"/>
    <property type="match status" value="1"/>
</dbReference>
<proteinExistence type="inferred from homology"/>
<dbReference type="Proteomes" id="UP001193920">
    <property type="component" value="Unassembled WGS sequence"/>
</dbReference>
<dbReference type="GO" id="GO:0016298">
    <property type="term" value="F:lipase activity"/>
    <property type="evidence" value="ECO:0007669"/>
    <property type="project" value="InterPro"/>
</dbReference>
<comment type="similarity">
    <text evidence="1">Belongs to the 'GDSL' lipolytic enzyme family.</text>
</comment>
<organism evidence="6">
    <name type="scientific">Xenorhabdus szentirmaii</name>
    <dbReference type="NCBI Taxonomy" id="290112"/>
    <lineage>
        <taxon>Bacteria</taxon>
        <taxon>Pseudomonadati</taxon>
        <taxon>Pseudomonadota</taxon>
        <taxon>Gammaproteobacteria</taxon>
        <taxon>Enterobacterales</taxon>
        <taxon>Morganellaceae</taxon>
        <taxon>Xenorhabdus</taxon>
    </lineage>
</organism>
<dbReference type="InterPro" id="IPR001087">
    <property type="entry name" value="GDSL"/>
</dbReference>
<dbReference type="SMART" id="SM00869">
    <property type="entry name" value="Autotransporter"/>
    <property type="match status" value="1"/>
</dbReference>
<comment type="caution">
    <text evidence="6">The sequence shown here is derived from an EMBL/GenBank/DDBJ whole genome shotgun (WGS) entry which is preliminary data.</text>
</comment>
<dbReference type="InterPro" id="IPR050592">
    <property type="entry name" value="GDSL_lipolytic_enzyme"/>
</dbReference>
<dbReference type="EMBL" id="JACXBF010000318">
    <property type="protein sequence ID" value="MBD2801461.1"/>
    <property type="molecule type" value="Genomic_DNA"/>
</dbReference>
<dbReference type="InterPro" id="IPR017186">
    <property type="entry name" value="Lipase_autotranspt_EstA"/>
</dbReference>
<dbReference type="InterPro" id="IPR008265">
    <property type="entry name" value="Lipase_GDSL_AS"/>
</dbReference>
<name>A0AAW3YVC2_9GAMM</name>
<evidence type="ECO:0000256" key="2">
    <source>
        <dbReference type="ARBA" id="ARBA00022729"/>
    </source>
</evidence>
<dbReference type="InterPro" id="IPR036709">
    <property type="entry name" value="Autotransporte_beta_dom_sf"/>
</dbReference>
<sequence>MKTASFLISATTAFLFNFIPNTYAYDDIYVFGDSLSDGGNIGRFTTDGKNAELYDEYISQQITGKKLTPSKNKGNNYALGRALANGFGPTTQNQLNSYLQKHGNHADPNDVYIHWVGGNDINNVLEFKHEHNDKEAEKTINDSSAAAASQVNQLIKAGAGLIIVPNIPDIGTTPRIMEAVLKGALEKREFPDKKINEILQDIHKKINKYPTPNAAVRNQVIQGVFKDIANEASPKDPKEAQKIYNELLDAYNKNSQIASQFVDQYNQKEEEQFSKGNILRADVNLLLKEVIDSPLIYGVTNTLGYACPQGKLAIFCSSGIDKSQSFLFSDDLHPTPDAHKIIGQYIMSIYNAPFQVMVLNQANRLPVKNVLAYLDTHLQQLRNARTPKGKRGIFGGYTDNGDNTFTLGSDYQLTDNFLLGATLSHYRKEQSSISDFSYDGRGYVLVAYGLWNYNKQGWLSGDVHYSRTHYDSLIRSIQLGQALRTESGTTSGKQWGWRITAGWTIPVTDYLSTSPILQYAWDKGGVYGYRESGNSSSAMHFSAQGYQSRIGSMGWRIDTQLGRFNPYALILFNHQFNDERNSLYSAINNTKTIFVQQGEKPDNNNVQYTVGVNANLTKDFHAFAEATHKTSDKASNRDYDFSFGLSVSF</sequence>
<evidence type="ECO:0000256" key="4">
    <source>
        <dbReference type="SAM" id="SignalP"/>
    </source>
</evidence>
<dbReference type="PANTHER" id="PTHR45642:SF139">
    <property type="entry name" value="SGNH HYDROLASE-TYPE ESTERASE DOMAIN-CONTAINING PROTEIN"/>
    <property type="match status" value="1"/>
</dbReference>
<feature type="active site" evidence="3">
    <location>
        <position position="330"/>
    </location>
</feature>
<evidence type="ECO:0000313" key="6">
    <source>
        <dbReference type="EMBL" id="MBD2801461.1"/>
    </source>
</evidence>
<dbReference type="PIRSF" id="PIRSF037375">
    <property type="entry name" value="Autotrns_EstA"/>
    <property type="match status" value="1"/>
</dbReference>
<accession>A0AAW3YVC2</accession>
<dbReference type="GO" id="GO:0006629">
    <property type="term" value="P:lipid metabolic process"/>
    <property type="evidence" value="ECO:0007669"/>
    <property type="project" value="InterPro"/>
</dbReference>
<evidence type="ECO:0000256" key="1">
    <source>
        <dbReference type="ARBA" id="ARBA00008668"/>
    </source>
</evidence>
<keyword evidence="2 4" id="KW-0732">Signal</keyword>
<dbReference type="SUPFAM" id="SSF52266">
    <property type="entry name" value="SGNH hydrolase"/>
    <property type="match status" value="1"/>
</dbReference>
<dbReference type="SUPFAM" id="SSF103515">
    <property type="entry name" value="Autotransporter"/>
    <property type="match status" value="1"/>
</dbReference>
<dbReference type="PROSITE" id="PS01098">
    <property type="entry name" value="LIPASE_GDSL_SER"/>
    <property type="match status" value="1"/>
</dbReference>
<dbReference type="Pfam" id="PF03797">
    <property type="entry name" value="Autotransporter"/>
    <property type="match status" value="1"/>
</dbReference>
<dbReference type="Gene3D" id="2.40.128.130">
    <property type="entry name" value="Autotransporter beta-domain"/>
    <property type="match status" value="1"/>
</dbReference>
<feature type="signal peptide" evidence="4">
    <location>
        <begin position="1"/>
        <end position="24"/>
    </location>
</feature>
<evidence type="ECO:0000256" key="3">
    <source>
        <dbReference type="PIRSR" id="PIRSR037375-1"/>
    </source>
</evidence>
<dbReference type="Pfam" id="PF00657">
    <property type="entry name" value="Lipase_GDSL"/>
    <property type="match status" value="1"/>
</dbReference>
<evidence type="ECO:0000259" key="5">
    <source>
        <dbReference type="PROSITE" id="PS51208"/>
    </source>
</evidence>
<feature type="active site" evidence="3">
    <location>
        <position position="333"/>
    </location>
</feature>
<reference evidence="6" key="2">
    <citation type="journal article" date="2024" name="Toxins">
        <title>Genome Sequence Analysis of Native Xenorhabdus Strains Isolated from Entomopathogenic Nematodes in Argentina.</title>
        <authorList>
            <person name="Palma L."/>
            <person name="Frizzo L."/>
            <person name="Kaiser S."/>
            <person name="Berry C."/>
            <person name="Caballero P."/>
            <person name="Bode H.B."/>
            <person name="Del Valle E.E."/>
        </authorList>
    </citation>
    <scope>NUCLEOTIDE SEQUENCE</scope>
    <source>
        <strain evidence="6">M</strain>
    </source>
</reference>
<feature type="domain" description="Autotransporter" evidence="5">
    <location>
        <begin position="358"/>
        <end position="649"/>
    </location>
</feature>
<dbReference type="Gene3D" id="3.40.50.1110">
    <property type="entry name" value="SGNH hydrolase"/>
    <property type="match status" value="1"/>
</dbReference>
<gene>
    <name evidence="6" type="ORF">ID854_13590</name>
</gene>
<dbReference type="InterPro" id="IPR036514">
    <property type="entry name" value="SGNH_hydro_sf"/>
</dbReference>